<dbReference type="SUPFAM" id="SSF89796">
    <property type="entry name" value="CoA-transferase family III (CaiB/BaiF)"/>
    <property type="match status" value="1"/>
</dbReference>
<keyword evidence="3" id="KW-1185">Reference proteome</keyword>
<dbReference type="Gene3D" id="3.40.50.10540">
    <property type="entry name" value="Crotonobetainyl-coa:carnitine coa-transferase, domain 1"/>
    <property type="match status" value="1"/>
</dbReference>
<dbReference type="PANTHER" id="PTHR48207">
    <property type="entry name" value="SUCCINATE--HYDROXYMETHYLGLUTARATE COA-TRANSFERASE"/>
    <property type="match status" value="1"/>
</dbReference>
<dbReference type="RefSeq" id="WP_200174258.1">
    <property type="nucleotide sequence ID" value="NZ_BAABKQ010000001.1"/>
</dbReference>
<accession>A0ABP9CX81</accession>
<proteinExistence type="predicted"/>
<sequence>MESKEPGGRERDGGGRRGLLPLDGMTVVAVEQAVAAPLATRHLADLGARVIKIERPGIGDFARHYDTAVKGLAAHFVWLGRGKDSVGVDIKDPDGLDVVRRLVAGADVFVQNLAPGASDRLGLAAGALRGDPLRAGRPELVTVDMSGYGDAGPYRDRKAYDMLVQSEAGLVSITGTPEAPAKTGIPSADIAAGMYAFSGVLCALLRRERTGEGAQVSVSMFDSLVEWMGYPMYTTMYTGAPIARTGVAHPSIAPYDGYPTSDGEVLIGVQNDDGWRALATRVLGRPGMADDERYATNVERVRRRAEVDAAVAEATRSFTAAALLDVLGREGIAAARLRDVPGAVAHPQLAARGRWRRVGTAAGPVDAVLPPIGIAGTEPAMGDVPALGQQTDEVLAGIGLGHARIAELRGRGVVQ</sequence>
<evidence type="ECO:0000256" key="1">
    <source>
        <dbReference type="ARBA" id="ARBA00022679"/>
    </source>
</evidence>
<dbReference type="Proteomes" id="UP001500839">
    <property type="component" value="Unassembled WGS sequence"/>
</dbReference>
<keyword evidence="1" id="KW-0808">Transferase</keyword>
<dbReference type="InterPro" id="IPR003673">
    <property type="entry name" value="CoA-Trfase_fam_III"/>
</dbReference>
<dbReference type="InterPro" id="IPR044855">
    <property type="entry name" value="CoA-Trfase_III_dom3_sf"/>
</dbReference>
<evidence type="ECO:0000313" key="2">
    <source>
        <dbReference type="EMBL" id="GAA4819772.1"/>
    </source>
</evidence>
<organism evidence="2 3">
    <name type="scientific">Tomitella cavernea</name>
    <dbReference type="NCBI Taxonomy" id="1387982"/>
    <lineage>
        <taxon>Bacteria</taxon>
        <taxon>Bacillati</taxon>
        <taxon>Actinomycetota</taxon>
        <taxon>Actinomycetes</taxon>
        <taxon>Mycobacteriales</taxon>
        <taxon>Tomitella</taxon>
    </lineage>
</organism>
<evidence type="ECO:0000313" key="3">
    <source>
        <dbReference type="Proteomes" id="UP001500839"/>
    </source>
</evidence>
<dbReference type="Pfam" id="PF02515">
    <property type="entry name" value="CoA_transf_3"/>
    <property type="match status" value="1"/>
</dbReference>
<dbReference type="InterPro" id="IPR050483">
    <property type="entry name" value="CoA-transferase_III_domain"/>
</dbReference>
<dbReference type="Gene3D" id="3.30.1540.10">
    <property type="entry name" value="formyl-coa transferase, domain 3"/>
    <property type="match status" value="1"/>
</dbReference>
<dbReference type="PANTHER" id="PTHR48207:SF3">
    <property type="entry name" value="SUCCINATE--HYDROXYMETHYLGLUTARATE COA-TRANSFERASE"/>
    <property type="match status" value="1"/>
</dbReference>
<dbReference type="InterPro" id="IPR023606">
    <property type="entry name" value="CoA-Trfase_III_dom_1_sf"/>
</dbReference>
<gene>
    <name evidence="2" type="ORF">GCM10023353_29340</name>
</gene>
<dbReference type="EMBL" id="BAABKQ010000001">
    <property type="protein sequence ID" value="GAA4819772.1"/>
    <property type="molecule type" value="Genomic_DNA"/>
</dbReference>
<comment type="caution">
    <text evidence="2">The sequence shown here is derived from an EMBL/GenBank/DDBJ whole genome shotgun (WGS) entry which is preliminary data.</text>
</comment>
<reference evidence="3" key="1">
    <citation type="journal article" date="2019" name="Int. J. Syst. Evol. Microbiol.">
        <title>The Global Catalogue of Microorganisms (GCM) 10K type strain sequencing project: providing services to taxonomists for standard genome sequencing and annotation.</title>
        <authorList>
            <consortium name="The Broad Institute Genomics Platform"/>
            <consortium name="The Broad Institute Genome Sequencing Center for Infectious Disease"/>
            <person name="Wu L."/>
            <person name="Ma J."/>
        </authorList>
    </citation>
    <scope>NUCLEOTIDE SEQUENCE [LARGE SCALE GENOMIC DNA]</scope>
    <source>
        <strain evidence="3">JCM 18542</strain>
    </source>
</reference>
<name>A0ABP9CX81_9ACTN</name>
<protein>
    <submittedName>
        <fullName evidence="2">CaiB/BaiF CoA-transferase family protein</fullName>
    </submittedName>
</protein>